<keyword evidence="1" id="KW-1133">Transmembrane helix</keyword>
<dbReference type="InterPro" id="IPR021109">
    <property type="entry name" value="Peptidase_aspartic_dom_sf"/>
</dbReference>
<keyword evidence="3" id="KW-1185">Reference proteome</keyword>
<evidence type="ECO:0000256" key="1">
    <source>
        <dbReference type="SAM" id="Phobius"/>
    </source>
</evidence>
<organism evidence="2 3">
    <name type="scientific">Magnetofaba australis IT-1</name>
    <dbReference type="NCBI Taxonomy" id="1434232"/>
    <lineage>
        <taxon>Bacteria</taxon>
        <taxon>Pseudomonadati</taxon>
        <taxon>Pseudomonadota</taxon>
        <taxon>Magnetococcia</taxon>
        <taxon>Magnetococcales</taxon>
        <taxon>Magnetococcaceae</taxon>
        <taxon>Magnetofaba</taxon>
    </lineage>
</organism>
<dbReference type="NCBIfam" id="TIGR02281">
    <property type="entry name" value="clan_AA_DTGA"/>
    <property type="match status" value="1"/>
</dbReference>
<dbReference type="InterPro" id="IPR034122">
    <property type="entry name" value="Retropepsin-like_bacterial"/>
</dbReference>
<accession>A0A1Y2K3I3</accession>
<gene>
    <name evidence="2" type="ORF">MAIT1_02733</name>
</gene>
<reference evidence="2 3" key="1">
    <citation type="journal article" date="2016" name="BMC Genomics">
        <title>Combined genomic and structural analyses of a cultured magnetotactic bacterium reveals its niche adaptation to a dynamic environment.</title>
        <authorList>
            <person name="Araujo A.C."/>
            <person name="Morillo V."/>
            <person name="Cypriano J."/>
            <person name="Teixeira L.C."/>
            <person name="Leao P."/>
            <person name="Lyra S."/>
            <person name="Almeida L.G."/>
            <person name="Bazylinski D.A."/>
            <person name="Vasconcellos A.T."/>
            <person name="Abreu F."/>
            <person name="Lins U."/>
        </authorList>
    </citation>
    <scope>NUCLEOTIDE SEQUENCE [LARGE SCALE GENOMIC DNA]</scope>
    <source>
        <strain evidence="2 3">IT-1</strain>
    </source>
</reference>
<keyword evidence="2" id="KW-0645">Protease</keyword>
<dbReference type="AlphaFoldDB" id="A0A1Y2K3I3"/>
<dbReference type="RefSeq" id="WP_085445418.1">
    <property type="nucleotide sequence ID" value="NZ_LVJN01000020.1"/>
</dbReference>
<evidence type="ECO:0000313" key="3">
    <source>
        <dbReference type="Proteomes" id="UP000194003"/>
    </source>
</evidence>
<name>A0A1Y2K3I3_9PROT</name>
<keyword evidence="1" id="KW-0812">Transmembrane</keyword>
<keyword evidence="1" id="KW-0472">Membrane</keyword>
<dbReference type="Gene3D" id="2.40.70.10">
    <property type="entry name" value="Acid Proteases"/>
    <property type="match status" value="1"/>
</dbReference>
<dbReference type="CDD" id="cd05483">
    <property type="entry name" value="retropepsin_like_bacteria"/>
    <property type="match status" value="1"/>
</dbReference>
<dbReference type="GO" id="GO:0006508">
    <property type="term" value="P:proteolysis"/>
    <property type="evidence" value="ECO:0007669"/>
    <property type="project" value="UniProtKB-KW"/>
</dbReference>
<dbReference type="GO" id="GO:0004190">
    <property type="term" value="F:aspartic-type endopeptidase activity"/>
    <property type="evidence" value="ECO:0007669"/>
    <property type="project" value="InterPro"/>
</dbReference>
<dbReference type="InterPro" id="IPR011969">
    <property type="entry name" value="Clan_AA_Asp_peptidase_C"/>
</dbReference>
<sequence>MKTALLVAVAIVALILGGDWLLNGRLTVPEKQNGMGVVYLFAMSAWVGWIINGRVSFDRLQTLKAVAGWIALAASLVLLYGYRHELGGVKDRFLAQLLPGRYAESQQPGQMVITRSRNGHFLLTLQINGRPVRFLADTGASDIVLAPQDARAVGFNPADLTYDRVYHTANGRGRGASVKLREVALGDLTLHGVPASVNQAAMRESLLGMRFFNRLRSMQVQGDRMTLRW</sequence>
<evidence type="ECO:0000313" key="2">
    <source>
        <dbReference type="EMBL" id="OSM02563.1"/>
    </source>
</evidence>
<dbReference type="Proteomes" id="UP000194003">
    <property type="component" value="Unassembled WGS sequence"/>
</dbReference>
<dbReference type="Pfam" id="PF13975">
    <property type="entry name" value="gag-asp_proteas"/>
    <property type="match status" value="1"/>
</dbReference>
<feature type="transmembrane region" description="Helical" evidence="1">
    <location>
        <begin position="63"/>
        <end position="82"/>
    </location>
</feature>
<dbReference type="SUPFAM" id="SSF50630">
    <property type="entry name" value="Acid proteases"/>
    <property type="match status" value="1"/>
</dbReference>
<dbReference type="InterPro" id="IPR001969">
    <property type="entry name" value="Aspartic_peptidase_AS"/>
</dbReference>
<proteinExistence type="predicted"/>
<keyword evidence="2" id="KW-0378">Hydrolase</keyword>
<dbReference type="PROSITE" id="PS00141">
    <property type="entry name" value="ASP_PROTEASE"/>
    <property type="match status" value="1"/>
</dbReference>
<protein>
    <submittedName>
        <fullName evidence="2">Putative aspartyl protease family protein</fullName>
    </submittedName>
</protein>
<dbReference type="OrthoDB" id="7595324at2"/>
<feature type="transmembrane region" description="Helical" evidence="1">
    <location>
        <begin position="34"/>
        <end position="51"/>
    </location>
</feature>
<comment type="caution">
    <text evidence="2">The sequence shown here is derived from an EMBL/GenBank/DDBJ whole genome shotgun (WGS) entry which is preliminary data.</text>
</comment>
<dbReference type="STRING" id="1434232.MAIT1_02733"/>
<dbReference type="EMBL" id="LVJN01000020">
    <property type="protein sequence ID" value="OSM02563.1"/>
    <property type="molecule type" value="Genomic_DNA"/>
</dbReference>